<feature type="signal peptide" evidence="2">
    <location>
        <begin position="1"/>
        <end position="28"/>
    </location>
</feature>
<dbReference type="EMBL" id="JAJSOJ010000016">
    <property type="protein sequence ID" value="MCE0743308.1"/>
    <property type="molecule type" value="Genomic_DNA"/>
</dbReference>
<comment type="caution">
    <text evidence="3">The sequence shown here is derived from an EMBL/GenBank/DDBJ whole genome shotgun (WGS) entry which is preliminary data.</text>
</comment>
<dbReference type="InterPro" id="IPR038673">
    <property type="entry name" value="OprB_sf"/>
</dbReference>
<organism evidence="3 4">
    <name type="scientific">Acetobacter sicerae</name>
    <dbReference type="NCBI Taxonomy" id="85325"/>
    <lineage>
        <taxon>Bacteria</taxon>
        <taxon>Pseudomonadati</taxon>
        <taxon>Pseudomonadota</taxon>
        <taxon>Alphaproteobacteria</taxon>
        <taxon>Acetobacterales</taxon>
        <taxon>Acetobacteraceae</taxon>
        <taxon>Acetobacter</taxon>
    </lineage>
</organism>
<comment type="similarity">
    <text evidence="1 2">Belongs to the OprB family.</text>
</comment>
<feature type="chain" id="PRO_5044987422" evidence="2">
    <location>
        <begin position="29"/>
        <end position="528"/>
    </location>
</feature>
<dbReference type="InterPro" id="IPR007049">
    <property type="entry name" value="Carb-sel_porin_OprB"/>
</dbReference>
<dbReference type="PANTHER" id="PTHR37944">
    <property type="entry name" value="PORIN B"/>
    <property type="match status" value="1"/>
</dbReference>
<evidence type="ECO:0000313" key="3">
    <source>
        <dbReference type="EMBL" id="MCE0743308.1"/>
    </source>
</evidence>
<reference evidence="3 4" key="1">
    <citation type="submission" date="2021-12" db="EMBL/GenBank/DDBJ databases">
        <title>Genome sequence of Acetobacter sicerae DmPark20a_162.</title>
        <authorList>
            <person name="Chaston J.M."/>
        </authorList>
    </citation>
    <scope>NUCLEOTIDE SEQUENCE [LARGE SCALE GENOMIC DNA]</scope>
    <source>
        <strain evidence="3 4">DmPark20a_162</strain>
    </source>
</reference>
<name>A0ABS8VVI6_9PROT</name>
<dbReference type="Proteomes" id="UP001521074">
    <property type="component" value="Unassembled WGS sequence"/>
</dbReference>
<evidence type="ECO:0000256" key="2">
    <source>
        <dbReference type="RuleBase" id="RU363072"/>
    </source>
</evidence>
<evidence type="ECO:0000256" key="1">
    <source>
        <dbReference type="ARBA" id="ARBA00008769"/>
    </source>
</evidence>
<dbReference type="PANTHER" id="PTHR37944:SF1">
    <property type="entry name" value="PORIN B"/>
    <property type="match status" value="1"/>
</dbReference>
<dbReference type="InterPro" id="IPR052932">
    <property type="entry name" value="OprB_Porin"/>
</dbReference>
<keyword evidence="2" id="KW-0732">Signal</keyword>
<sequence>MQHRFTAHGASSFVLAVCGLMCVLEGHAAVAQEPVKSNRQKAIASRSVSILPVQTGTSASADSEQLRHDELTVHGKARIMDDSDSMSAPNNISTKIMPAVPVSVAENKPKKGFFHDILSPLKEHGITFHALILDNFVSNVVGGVKPGTRLQNALGVIQTQINLEKLLGWKGAQINFGEDIFFLRNNDNKWSQQVGDSIVGYQPPHLFRGNYLSELTLDQKLFNNKLEIEGGRANISRYFLVPNCNQILTCFKDVWSQDAGISTFVYATWSGHIVYHFTPSWYFQAAATEVNKTVYYTNGWEWDTKSASGATGVGEIGYNRGFDKTAYPSMFEFLGFYNSSTVTDPIRTVAGTSKLYDKNSPAQTHTGMSGIFFSGQQYVWRKDHGTSRNPHGMALAVYGGAGSGFQTYAPVQAEAYLGAFVQAPFASHPLDSYGIQLHWTKLGSREEQFLAEANKLSGGDGKRPNAAHLVVDVHAHTFLFPNVALEPSLQYVINPNTYYAPMTRQHPHDALEVGATLFVYLDKMLAFP</sequence>
<protein>
    <submittedName>
        <fullName evidence="3">Carbohydrate porin</fullName>
    </submittedName>
</protein>
<proteinExistence type="inferred from homology"/>
<accession>A0ABS8VVI6</accession>
<keyword evidence="4" id="KW-1185">Reference proteome</keyword>
<evidence type="ECO:0000313" key="4">
    <source>
        <dbReference type="Proteomes" id="UP001521074"/>
    </source>
</evidence>
<dbReference type="RefSeq" id="WP_232876863.1">
    <property type="nucleotide sequence ID" value="NZ_JAJSOJ010000016.1"/>
</dbReference>
<dbReference type="Pfam" id="PF04966">
    <property type="entry name" value="OprB"/>
    <property type="match status" value="1"/>
</dbReference>
<dbReference type="Gene3D" id="2.40.160.180">
    <property type="entry name" value="Carbohydrate-selective porin OprB"/>
    <property type="match status" value="1"/>
</dbReference>
<gene>
    <name evidence="3" type="ORF">LWC05_05305</name>
</gene>